<protein>
    <recommendedName>
        <fullName evidence="3">HPt domain-containing protein</fullName>
    </recommendedName>
</protein>
<keyword evidence="2" id="KW-1185">Reference proteome</keyword>
<sequence length="80" mass="9556">METLDKGEKMTKNLNLKVDESLFYEFHRLKGLLRAGTNQDCLRKLLQISDEKMKDFEFKPDRDEYLKTLDLKYVPLSEKI</sequence>
<proteinExistence type="predicted"/>
<gene>
    <name evidence="1" type="ORF">NEF87_004164</name>
</gene>
<accession>A0ABY6HZK6</accession>
<name>A0ABY6HZK6_9ARCH</name>
<dbReference type="EMBL" id="CP104013">
    <property type="protein sequence ID" value="UYP47879.1"/>
    <property type="molecule type" value="Genomic_DNA"/>
</dbReference>
<organism evidence="1 2">
    <name type="scientific">Candidatus Lokiarchaeum ossiferum</name>
    <dbReference type="NCBI Taxonomy" id="2951803"/>
    <lineage>
        <taxon>Archaea</taxon>
        <taxon>Promethearchaeati</taxon>
        <taxon>Promethearchaeota</taxon>
        <taxon>Promethearchaeia</taxon>
        <taxon>Promethearchaeales</taxon>
        <taxon>Promethearchaeaceae</taxon>
        <taxon>Candidatus Lokiarchaeum</taxon>
    </lineage>
</organism>
<evidence type="ECO:0000313" key="1">
    <source>
        <dbReference type="EMBL" id="UYP47879.1"/>
    </source>
</evidence>
<evidence type="ECO:0000313" key="2">
    <source>
        <dbReference type="Proteomes" id="UP001208689"/>
    </source>
</evidence>
<reference evidence="1" key="1">
    <citation type="submission" date="2022-09" db="EMBL/GenBank/DDBJ databases">
        <title>Actin cytoskeleton and complex cell architecture in an #Asgard archaeon.</title>
        <authorList>
            <person name="Ponce Toledo R.I."/>
            <person name="Schleper C."/>
            <person name="Rodrigues Oliveira T."/>
            <person name="Wollweber F."/>
            <person name="Xu J."/>
            <person name="Rittmann S."/>
            <person name="Klingl A."/>
            <person name="Pilhofer M."/>
        </authorList>
    </citation>
    <scope>NUCLEOTIDE SEQUENCE</scope>
    <source>
        <strain evidence="1">B-35</strain>
    </source>
</reference>
<evidence type="ECO:0008006" key="3">
    <source>
        <dbReference type="Google" id="ProtNLM"/>
    </source>
</evidence>
<dbReference type="Proteomes" id="UP001208689">
    <property type="component" value="Chromosome"/>
</dbReference>